<dbReference type="GeneID" id="43581142"/>
<feature type="compositionally biased region" description="Polar residues" evidence="1">
    <location>
        <begin position="511"/>
        <end position="521"/>
    </location>
</feature>
<keyword evidence="4" id="KW-1185">Reference proteome</keyword>
<sequence length="527" mass="61548">MLQGHRIYNTNTRTKVYMSNFPSDGGYMDSLLLMYIHATISGALIFLTAVAFFGIFFGSSFGTLRVDFPELNATSLSNIFKTDDNDLNQQLSSLFGSLTTYLLQPYSGQRIYSHLFCFAQVDVDRDDISYGCAPLYGFKVGYFIERLVPYNFKEPMLTAYHSISLFNSIRQYGNFHMILLWVVKFCLGIPMFINVYLFFYGAYFTFEDEKSDRKAYKYIIINAILFGTGSFILLLSDLTIMLIVNKYFTDLGFHASLSLNGNLLIWMTFLISLLQIYVQYKVLYGFDRLRAAMEIERQKARNGEYNDRQWIVINGLSYKFPPRYISEFRARRKEERNAEKINKSEKKAEAQARKEEQREAAKRLKAEREAEKQATKERQDEERKMRLEEEGRLKAVTLEQKQERERELIRLREFAQAEKEAERIRMRELAEASKQAKEEERKKRERERAFAKGQAHAEAAMIAEAKAIARAERNKPAYTQDDIDNDTSSFYAVNEIRRYQESVAYPKSARTKSTGYPQSYEPSRRAR</sequence>
<gene>
    <name evidence="3" type="ORF">SAPINGB_P002323</name>
</gene>
<dbReference type="EMBL" id="CABVLU010000002">
    <property type="protein sequence ID" value="VVT49547.1"/>
    <property type="molecule type" value="Genomic_DNA"/>
</dbReference>
<protein>
    <submittedName>
        <fullName evidence="3">Uncharacterized protein</fullName>
    </submittedName>
</protein>
<feature type="region of interest" description="Disordered" evidence="1">
    <location>
        <begin position="502"/>
        <end position="527"/>
    </location>
</feature>
<reference evidence="3 4" key="1">
    <citation type="submission" date="2019-09" db="EMBL/GenBank/DDBJ databases">
        <authorList>
            <person name="Brejova B."/>
        </authorList>
    </citation>
    <scope>NUCLEOTIDE SEQUENCE [LARGE SCALE GENOMIC DNA]</scope>
</reference>
<proteinExistence type="predicted"/>
<dbReference type="Proteomes" id="UP000398389">
    <property type="component" value="Unassembled WGS sequence"/>
</dbReference>
<evidence type="ECO:0000313" key="3">
    <source>
        <dbReference type="EMBL" id="VVT49547.1"/>
    </source>
</evidence>
<evidence type="ECO:0000313" key="4">
    <source>
        <dbReference type="Proteomes" id="UP000398389"/>
    </source>
</evidence>
<feature type="transmembrane region" description="Helical" evidence="2">
    <location>
        <begin position="178"/>
        <end position="206"/>
    </location>
</feature>
<feature type="compositionally biased region" description="Basic and acidic residues" evidence="1">
    <location>
        <begin position="430"/>
        <end position="450"/>
    </location>
</feature>
<keyword evidence="2" id="KW-0812">Transmembrane</keyword>
<evidence type="ECO:0000256" key="1">
    <source>
        <dbReference type="SAM" id="MobiDB-lite"/>
    </source>
</evidence>
<accession>A0A5E8BJ76</accession>
<name>A0A5E8BJ76_9ASCO</name>
<feature type="region of interest" description="Disordered" evidence="1">
    <location>
        <begin position="430"/>
        <end position="455"/>
    </location>
</feature>
<feature type="transmembrane region" description="Helical" evidence="2">
    <location>
        <begin position="263"/>
        <end position="280"/>
    </location>
</feature>
<feature type="region of interest" description="Disordered" evidence="1">
    <location>
        <begin position="336"/>
        <end position="385"/>
    </location>
</feature>
<keyword evidence="2" id="KW-0472">Membrane</keyword>
<evidence type="ECO:0000256" key="2">
    <source>
        <dbReference type="SAM" id="Phobius"/>
    </source>
</evidence>
<feature type="transmembrane region" description="Helical" evidence="2">
    <location>
        <begin position="32"/>
        <end position="57"/>
    </location>
</feature>
<dbReference type="RefSeq" id="XP_031852933.1">
    <property type="nucleotide sequence ID" value="XM_031997042.1"/>
</dbReference>
<organism evidence="3 4">
    <name type="scientific">Magnusiomyces paraingens</name>
    <dbReference type="NCBI Taxonomy" id="2606893"/>
    <lineage>
        <taxon>Eukaryota</taxon>
        <taxon>Fungi</taxon>
        <taxon>Dikarya</taxon>
        <taxon>Ascomycota</taxon>
        <taxon>Saccharomycotina</taxon>
        <taxon>Dipodascomycetes</taxon>
        <taxon>Dipodascales</taxon>
        <taxon>Dipodascaceae</taxon>
        <taxon>Magnusiomyces</taxon>
    </lineage>
</organism>
<dbReference type="AlphaFoldDB" id="A0A5E8BJ76"/>
<feature type="transmembrane region" description="Helical" evidence="2">
    <location>
        <begin position="218"/>
        <end position="243"/>
    </location>
</feature>
<keyword evidence="2" id="KW-1133">Transmembrane helix</keyword>